<dbReference type="GO" id="GO:0016705">
    <property type="term" value="F:oxidoreductase activity, acting on paired donors, with incorporation or reduction of molecular oxygen"/>
    <property type="evidence" value="ECO:0007669"/>
    <property type="project" value="InterPro"/>
</dbReference>
<dbReference type="PANTHER" id="PTHR30137:SF16">
    <property type="entry name" value="BLL0895 PROTEIN"/>
    <property type="match status" value="1"/>
</dbReference>
<dbReference type="Proteomes" id="UP001143463">
    <property type="component" value="Unassembled WGS sequence"/>
</dbReference>
<protein>
    <submittedName>
        <fullName evidence="7">Monooxygenase</fullName>
    </submittedName>
</protein>
<dbReference type="PANTHER" id="PTHR30137">
    <property type="entry name" value="LUCIFERASE-LIKE MONOOXYGENASE"/>
    <property type="match status" value="1"/>
</dbReference>
<dbReference type="GO" id="GO:0004497">
    <property type="term" value="F:monooxygenase activity"/>
    <property type="evidence" value="ECO:0007669"/>
    <property type="project" value="UniProtKB-KW"/>
</dbReference>
<evidence type="ECO:0000313" key="7">
    <source>
        <dbReference type="EMBL" id="GLL14074.1"/>
    </source>
</evidence>
<feature type="region of interest" description="Disordered" evidence="5">
    <location>
        <begin position="378"/>
        <end position="404"/>
    </location>
</feature>
<dbReference type="InterPro" id="IPR050766">
    <property type="entry name" value="Bact_Lucif_Oxidored"/>
</dbReference>
<name>A0A9W6L8H6_9PSEU</name>
<dbReference type="Pfam" id="PF00296">
    <property type="entry name" value="Bac_luciferase"/>
    <property type="match status" value="1"/>
</dbReference>
<keyword evidence="3" id="KW-0560">Oxidoreductase</keyword>
<reference evidence="7" key="2">
    <citation type="submission" date="2023-01" db="EMBL/GenBank/DDBJ databases">
        <authorList>
            <person name="Sun Q."/>
            <person name="Evtushenko L."/>
        </authorList>
    </citation>
    <scope>NUCLEOTIDE SEQUENCE</scope>
    <source>
        <strain evidence="7">VKM Ac-1069</strain>
    </source>
</reference>
<keyword evidence="4 7" id="KW-0503">Monooxygenase</keyword>
<organism evidence="7 8">
    <name type="scientific">Pseudonocardia halophobica</name>
    <dbReference type="NCBI Taxonomy" id="29401"/>
    <lineage>
        <taxon>Bacteria</taxon>
        <taxon>Bacillati</taxon>
        <taxon>Actinomycetota</taxon>
        <taxon>Actinomycetes</taxon>
        <taxon>Pseudonocardiales</taxon>
        <taxon>Pseudonocardiaceae</taxon>
        <taxon>Pseudonocardia</taxon>
    </lineage>
</organism>
<proteinExistence type="inferred from homology"/>
<feature type="domain" description="Luciferase-like" evidence="6">
    <location>
        <begin position="8"/>
        <end position="304"/>
    </location>
</feature>
<keyword evidence="2" id="KW-0285">Flavoprotein</keyword>
<evidence type="ECO:0000313" key="8">
    <source>
        <dbReference type="Proteomes" id="UP001143463"/>
    </source>
</evidence>
<dbReference type="EMBL" id="BSFQ01000028">
    <property type="protein sequence ID" value="GLL14074.1"/>
    <property type="molecule type" value="Genomic_DNA"/>
</dbReference>
<dbReference type="GO" id="GO:0005829">
    <property type="term" value="C:cytosol"/>
    <property type="evidence" value="ECO:0007669"/>
    <property type="project" value="TreeGrafter"/>
</dbReference>
<dbReference type="SUPFAM" id="SSF51679">
    <property type="entry name" value="Bacterial luciferase-like"/>
    <property type="match status" value="1"/>
</dbReference>
<evidence type="ECO:0000256" key="1">
    <source>
        <dbReference type="ARBA" id="ARBA00010426"/>
    </source>
</evidence>
<keyword evidence="8" id="KW-1185">Reference proteome</keyword>
<evidence type="ECO:0000256" key="3">
    <source>
        <dbReference type="ARBA" id="ARBA00023002"/>
    </source>
</evidence>
<dbReference type="InterPro" id="IPR011251">
    <property type="entry name" value="Luciferase-like_dom"/>
</dbReference>
<comment type="similarity">
    <text evidence="1">Belongs to the bacterial luciferase oxidoreductase family.</text>
</comment>
<evidence type="ECO:0000256" key="2">
    <source>
        <dbReference type="ARBA" id="ARBA00022630"/>
    </source>
</evidence>
<dbReference type="InterPro" id="IPR036661">
    <property type="entry name" value="Luciferase-like_sf"/>
</dbReference>
<evidence type="ECO:0000256" key="4">
    <source>
        <dbReference type="ARBA" id="ARBA00023033"/>
    </source>
</evidence>
<comment type="caution">
    <text evidence="7">The sequence shown here is derived from an EMBL/GenBank/DDBJ whole genome shotgun (WGS) entry which is preliminary data.</text>
</comment>
<dbReference type="AlphaFoldDB" id="A0A9W6L8H6"/>
<gene>
    <name evidence="7" type="ORF">GCM10017577_52200</name>
</gene>
<reference evidence="7" key="1">
    <citation type="journal article" date="2014" name="Int. J. Syst. Evol. Microbiol.">
        <title>Complete genome sequence of Corynebacterium casei LMG S-19264T (=DSM 44701T), isolated from a smear-ripened cheese.</title>
        <authorList>
            <consortium name="US DOE Joint Genome Institute (JGI-PGF)"/>
            <person name="Walter F."/>
            <person name="Albersmeier A."/>
            <person name="Kalinowski J."/>
            <person name="Ruckert C."/>
        </authorList>
    </citation>
    <scope>NUCLEOTIDE SEQUENCE</scope>
    <source>
        <strain evidence="7">VKM Ac-1069</strain>
    </source>
</reference>
<evidence type="ECO:0000259" key="6">
    <source>
        <dbReference type="Pfam" id="PF00296"/>
    </source>
</evidence>
<dbReference type="RefSeq" id="WP_051738017.1">
    <property type="nucleotide sequence ID" value="NZ_BAAAUZ010000024.1"/>
</dbReference>
<evidence type="ECO:0000256" key="5">
    <source>
        <dbReference type="SAM" id="MobiDB-lite"/>
    </source>
</evidence>
<accession>A0A9W6L8H6</accession>
<dbReference type="Gene3D" id="3.20.20.30">
    <property type="entry name" value="Luciferase-like domain"/>
    <property type="match status" value="1"/>
</dbReference>
<sequence length="404" mass="44992">MAVKLRHGVFMAPFHRTDENPTLLFRQDLKLMELLDDLGFQEAWIGEHHSAGMETIASPELFIAAAAERTRHLRLGTGVVSLPYHNPLMVADRIVQLDHMTQGRVMFGAGPGLLASDALMLGIDPAVQRDRMAEALDVILRLFRGEVVTERTDWYELVEARLHLPPYSDPHPEVCVASAVTPSGGRLAGRYDLGMLCVAAGENAGFDALDVNWRVANEVAAEHGRTMDPSRLRLVVGMHLAETREEAMAQARHGLQAQVDYLNNNMPRIFVPDGVDLVEWYAEQGAGVIGTPDDAIARIERLQQKMPGFGALLLNAHDWATWENTKRSYELYARYVIPHFERSNAPRQASYRWVTEHQSELTEKRTAAARAMFDKHEAEWAAKRSDEPSGNGARPAAGRESAFG</sequence>
<feature type="compositionally biased region" description="Basic and acidic residues" evidence="5">
    <location>
        <begin position="378"/>
        <end position="387"/>
    </location>
</feature>